<dbReference type="PANTHER" id="PTHR23523">
    <property type="match status" value="1"/>
</dbReference>
<feature type="transmembrane region" description="Helical" evidence="1">
    <location>
        <begin position="210"/>
        <end position="234"/>
    </location>
</feature>
<dbReference type="Gene3D" id="1.20.1250.20">
    <property type="entry name" value="MFS general substrate transporter like domains"/>
    <property type="match status" value="2"/>
</dbReference>
<reference evidence="2 3" key="1">
    <citation type="submission" date="2019-03" db="EMBL/GenBank/DDBJ databases">
        <authorList>
            <person name="Kim M.K.M."/>
        </authorList>
    </citation>
    <scope>NUCLEOTIDE SEQUENCE [LARGE SCALE GENOMIC DNA]</scope>
    <source>
        <strain evidence="2 3">18JY15-6</strain>
    </source>
</reference>
<dbReference type="EMBL" id="SJZJ01000003">
    <property type="protein sequence ID" value="TCJ30582.1"/>
    <property type="molecule type" value="Genomic_DNA"/>
</dbReference>
<dbReference type="GO" id="GO:0022857">
    <property type="term" value="F:transmembrane transporter activity"/>
    <property type="evidence" value="ECO:0007669"/>
    <property type="project" value="InterPro"/>
</dbReference>
<dbReference type="Pfam" id="PF07690">
    <property type="entry name" value="MFS_1"/>
    <property type="match status" value="1"/>
</dbReference>
<keyword evidence="1" id="KW-0472">Membrane</keyword>
<feature type="transmembrane region" description="Helical" evidence="1">
    <location>
        <begin position="168"/>
        <end position="189"/>
    </location>
</feature>
<protein>
    <submittedName>
        <fullName evidence="2">MFS transporter</fullName>
    </submittedName>
</protein>
<dbReference type="InterPro" id="IPR052524">
    <property type="entry name" value="MFS_Cyanate_Porter"/>
</dbReference>
<feature type="transmembrane region" description="Helical" evidence="1">
    <location>
        <begin position="83"/>
        <end position="100"/>
    </location>
</feature>
<dbReference type="RefSeq" id="WP_131581707.1">
    <property type="nucleotide sequence ID" value="NZ_SJZJ01000003.1"/>
</dbReference>
<dbReference type="PANTHER" id="PTHR23523:SF2">
    <property type="entry name" value="2-NITROIMIDAZOLE TRANSPORTER"/>
    <property type="match status" value="1"/>
</dbReference>
<keyword evidence="3" id="KW-1185">Reference proteome</keyword>
<dbReference type="SUPFAM" id="SSF103473">
    <property type="entry name" value="MFS general substrate transporter"/>
    <property type="match status" value="1"/>
</dbReference>
<keyword evidence="1" id="KW-0812">Transmembrane</keyword>
<dbReference type="AlphaFoldDB" id="A0A4V2NZW2"/>
<proteinExistence type="predicted"/>
<dbReference type="InterPro" id="IPR011701">
    <property type="entry name" value="MFS"/>
</dbReference>
<feature type="transmembrane region" description="Helical" evidence="1">
    <location>
        <begin position="16"/>
        <end position="39"/>
    </location>
</feature>
<gene>
    <name evidence="2" type="ORF">EPD65_03175</name>
</gene>
<name>A0A4V2NZW2_9ACTN</name>
<evidence type="ECO:0000256" key="1">
    <source>
        <dbReference type="SAM" id="Phobius"/>
    </source>
</evidence>
<accession>A0A4V2NZW2</accession>
<feature type="transmembrane region" description="Helical" evidence="1">
    <location>
        <begin position="276"/>
        <end position="295"/>
    </location>
</feature>
<comment type="caution">
    <text evidence="2">The sequence shown here is derived from an EMBL/GenBank/DDBJ whole genome shotgun (WGS) entry which is preliminary data.</text>
</comment>
<sequence>MSNDTPRRDLHQRTGLLLVAVLLVAANLRLGVTSLGALLDQVQDATGMPAAMASSLTSLPVLCFALIGATGMTLARRVGVHRGIGLALVLLTAGLVVRVLDGPALLLVGTFVTCAGIALANVLLPAVVKEHFPDRVGSVTGAYSAVLSGGAALGAAAAVPAAAATGSWRGGLVVWALLALAALLAWAPFCQAQDHGSGGARGPMLWRSPVAWAVTLLFAMQGVAAYVVMSWLPTIYIDAGFSHGEAGLLLAVSILVGVPVFFCAPSLATRLRTQGHLIAVLSLLMAAGFLGLWLAPLGGAWLWAVLLGVGGGIFPVVLTLFSLRTADAAGTAALSSMGQSVGYLLAAPGPMVIGLLRDGTGSWSVPLAVLTVSAVVQIAAGYVAGRPVIVGTARP</sequence>
<evidence type="ECO:0000313" key="3">
    <source>
        <dbReference type="Proteomes" id="UP000295453"/>
    </source>
</evidence>
<organism evidence="2 3">
    <name type="scientific">Nocardioides jejuensis</name>
    <dbReference type="NCBI Taxonomy" id="2502782"/>
    <lineage>
        <taxon>Bacteria</taxon>
        <taxon>Bacillati</taxon>
        <taxon>Actinomycetota</taxon>
        <taxon>Actinomycetes</taxon>
        <taxon>Propionibacteriales</taxon>
        <taxon>Nocardioidaceae</taxon>
        <taxon>Nocardioides</taxon>
    </lineage>
</organism>
<feature type="transmembrane region" description="Helical" evidence="1">
    <location>
        <begin position="301"/>
        <end position="321"/>
    </location>
</feature>
<dbReference type="Proteomes" id="UP000295453">
    <property type="component" value="Unassembled WGS sequence"/>
</dbReference>
<feature type="transmembrane region" description="Helical" evidence="1">
    <location>
        <begin position="106"/>
        <end position="128"/>
    </location>
</feature>
<feature type="transmembrane region" description="Helical" evidence="1">
    <location>
        <begin position="51"/>
        <end position="71"/>
    </location>
</feature>
<feature type="transmembrane region" description="Helical" evidence="1">
    <location>
        <begin position="140"/>
        <end position="162"/>
    </location>
</feature>
<feature type="transmembrane region" description="Helical" evidence="1">
    <location>
        <begin position="363"/>
        <end position="384"/>
    </location>
</feature>
<dbReference type="InterPro" id="IPR036259">
    <property type="entry name" value="MFS_trans_sf"/>
</dbReference>
<keyword evidence="1" id="KW-1133">Transmembrane helix</keyword>
<feature type="transmembrane region" description="Helical" evidence="1">
    <location>
        <begin position="246"/>
        <end position="264"/>
    </location>
</feature>
<feature type="transmembrane region" description="Helical" evidence="1">
    <location>
        <begin position="341"/>
        <end position="357"/>
    </location>
</feature>
<dbReference type="OrthoDB" id="5317164at2"/>
<evidence type="ECO:0000313" key="2">
    <source>
        <dbReference type="EMBL" id="TCJ30582.1"/>
    </source>
</evidence>